<accession>A0A415L422</accession>
<dbReference type="AlphaFoldDB" id="A0A415L422"/>
<protein>
    <submittedName>
        <fullName evidence="2">Uncharacterized protein</fullName>
    </submittedName>
</protein>
<evidence type="ECO:0000313" key="4">
    <source>
        <dbReference type="Proteomes" id="UP000284598"/>
    </source>
</evidence>
<proteinExistence type="predicted"/>
<dbReference type="RefSeq" id="WP_118025350.1">
    <property type="nucleotide sequence ID" value="NZ_CABJDQ010000009.1"/>
</dbReference>
<dbReference type="EMBL" id="QSFO01000007">
    <property type="protein sequence ID" value="RHA54499.1"/>
    <property type="molecule type" value="Genomic_DNA"/>
</dbReference>
<dbReference type="Proteomes" id="UP000284598">
    <property type="component" value="Unassembled WGS sequence"/>
</dbReference>
<evidence type="ECO:0000313" key="1">
    <source>
        <dbReference type="EMBL" id="RHA54499.1"/>
    </source>
</evidence>
<name>A0A415L422_9FIRM</name>
<gene>
    <name evidence="2" type="ORF">DW018_11540</name>
    <name evidence="1" type="ORF">DW929_07400</name>
</gene>
<comment type="caution">
    <text evidence="2">The sequence shown here is derived from an EMBL/GenBank/DDBJ whole genome shotgun (WGS) entry which is preliminary data.</text>
</comment>
<evidence type="ECO:0000313" key="2">
    <source>
        <dbReference type="EMBL" id="RHL43262.1"/>
    </source>
</evidence>
<dbReference type="EMBL" id="QROT01000009">
    <property type="protein sequence ID" value="RHL43262.1"/>
    <property type="molecule type" value="Genomic_DNA"/>
</dbReference>
<dbReference type="GeneID" id="66467875"/>
<organism evidence="2 3">
    <name type="scientific">Eubacterium ventriosum</name>
    <dbReference type="NCBI Taxonomy" id="39496"/>
    <lineage>
        <taxon>Bacteria</taxon>
        <taxon>Bacillati</taxon>
        <taxon>Bacillota</taxon>
        <taxon>Clostridia</taxon>
        <taxon>Eubacteriales</taxon>
        <taxon>Eubacteriaceae</taxon>
        <taxon>Eubacterium</taxon>
    </lineage>
</organism>
<dbReference type="Proteomes" id="UP000283314">
    <property type="component" value="Unassembled WGS sequence"/>
</dbReference>
<reference evidence="3 4" key="1">
    <citation type="submission" date="2018-08" db="EMBL/GenBank/DDBJ databases">
        <title>A genome reference for cultivated species of the human gut microbiota.</title>
        <authorList>
            <person name="Zou Y."/>
            <person name="Xue W."/>
            <person name="Luo G."/>
        </authorList>
    </citation>
    <scope>NUCLEOTIDE SEQUENCE [LARGE SCALE GENOMIC DNA]</scope>
    <source>
        <strain evidence="2 3">AF37-4</strain>
        <strain evidence="1 4">AM43-2</strain>
    </source>
</reference>
<sequence>MNINFILGEDKYLKFLVKSTKNEEFEISRATYKLYKDRELETEGNCTINEHCITVKLNPLSKSMRYCLEITYYIADEILKKRVQIEVV</sequence>
<evidence type="ECO:0000313" key="3">
    <source>
        <dbReference type="Proteomes" id="UP000283314"/>
    </source>
</evidence>